<evidence type="ECO:0000256" key="2">
    <source>
        <dbReference type="ARBA" id="ARBA00005372"/>
    </source>
</evidence>
<dbReference type="Proteomes" id="UP001562354">
    <property type="component" value="Unassembled WGS sequence"/>
</dbReference>
<evidence type="ECO:0000256" key="4">
    <source>
        <dbReference type="ARBA" id="ARBA00023002"/>
    </source>
</evidence>
<comment type="similarity">
    <text evidence="2">Belongs to the fgaFS/easG family.</text>
</comment>
<dbReference type="PANTHER" id="PTHR43162:SF1">
    <property type="entry name" value="PRESTALK A DIFFERENTIATION PROTEIN A"/>
    <property type="match status" value="1"/>
</dbReference>
<evidence type="ECO:0000313" key="5">
    <source>
        <dbReference type="EMBL" id="KAL1296882.1"/>
    </source>
</evidence>
<keyword evidence="3" id="KW-0017">Alkaloid metabolism</keyword>
<gene>
    <name evidence="5" type="ORF">AAFC00_004497</name>
</gene>
<evidence type="ECO:0008006" key="7">
    <source>
        <dbReference type="Google" id="ProtNLM"/>
    </source>
</evidence>
<dbReference type="InterPro" id="IPR019901">
    <property type="entry name" value="Ergot_alkaloid_biosynthesis"/>
</dbReference>
<dbReference type="SUPFAM" id="SSF51735">
    <property type="entry name" value="NAD(P)-binding Rossmann-fold domains"/>
    <property type="match status" value="1"/>
</dbReference>
<evidence type="ECO:0000313" key="6">
    <source>
        <dbReference type="Proteomes" id="UP001562354"/>
    </source>
</evidence>
<dbReference type="Gene3D" id="3.40.50.720">
    <property type="entry name" value="NAD(P)-binding Rossmann-like Domain"/>
    <property type="match status" value="1"/>
</dbReference>
<reference evidence="5 6" key="1">
    <citation type="submission" date="2024-07" db="EMBL/GenBank/DDBJ databases">
        <title>Draft sequence of the Neodothiora populina.</title>
        <authorList>
            <person name="Drown D.D."/>
            <person name="Schuette U.S."/>
            <person name="Buechlein A.B."/>
            <person name="Rusch D.R."/>
            <person name="Winton L.W."/>
            <person name="Adams G.A."/>
        </authorList>
    </citation>
    <scope>NUCLEOTIDE SEQUENCE [LARGE SCALE GENOMIC DNA]</scope>
    <source>
        <strain evidence="5 6">CPC 39397</strain>
    </source>
</reference>
<dbReference type="NCBIfam" id="TIGR03649">
    <property type="entry name" value="ergot_EASG"/>
    <property type="match status" value="1"/>
</dbReference>
<keyword evidence="6" id="KW-1185">Reference proteome</keyword>
<evidence type="ECO:0000256" key="1">
    <source>
        <dbReference type="ARBA" id="ARBA00005107"/>
    </source>
</evidence>
<dbReference type="GeneID" id="95978197"/>
<comment type="pathway">
    <text evidence="1">Alkaloid biosynthesis; ergot alkaloid biosynthesis.</text>
</comment>
<proteinExistence type="inferred from homology"/>
<comment type="caution">
    <text evidence="5">The sequence shown here is derived from an EMBL/GenBank/DDBJ whole genome shotgun (WGS) entry which is preliminary data.</text>
</comment>
<dbReference type="EMBL" id="JBFMKM010000016">
    <property type="protein sequence ID" value="KAL1296882.1"/>
    <property type="molecule type" value="Genomic_DNA"/>
</dbReference>
<organism evidence="5 6">
    <name type="scientific">Neodothiora populina</name>
    <dbReference type="NCBI Taxonomy" id="2781224"/>
    <lineage>
        <taxon>Eukaryota</taxon>
        <taxon>Fungi</taxon>
        <taxon>Dikarya</taxon>
        <taxon>Ascomycota</taxon>
        <taxon>Pezizomycotina</taxon>
        <taxon>Dothideomycetes</taxon>
        <taxon>Dothideomycetidae</taxon>
        <taxon>Dothideales</taxon>
        <taxon>Dothioraceae</taxon>
        <taxon>Neodothiora</taxon>
    </lineage>
</organism>
<accession>A0ABR3P276</accession>
<dbReference type="InterPro" id="IPR036291">
    <property type="entry name" value="NAD(P)-bd_dom_sf"/>
</dbReference>
<dbReference type="Gene3D" id="3.90.25.10">
    <property type="entry name" value="UDP-galactose 4-epimerase, domain 1"/>
    <property type="match status" value="1"/>
</dbReference>
<protein>
    <recommendedName>
        <fullName evidence="7">NmrA-like domain-containing protein</fullName>
    </recommendedName>
</protein>
<keyword evidence="4" id="KW-0560">Oxidoreductase</keyword>
<evidence type="ECO:0000256" key="3">
    <source>
        <dbReference type="ARBA" id="ARBA00022589"/>
    </source>
</evidence>
<dbReference type="PANTHER" id="PTHR43162">
    <property type="match status" value="1"/>
</dbReference>
<dbReference type="InterPro" id="IPR051604">
    <property type="entry name" value="Ergot_Alk_Oxidoreductase"/>
</dbReference>
<dbReference type="RefSeq" id="XP_069196564.1">
    <property type="nucleotide sequence ID" value="XM_069344149.1"/>
</dbReference>
<sequence>MAVLLTGGTGKTSRHLARMLEDADIPFLVASRGAEQNAPKGMIPVKFDWLDQSTYSSPFTHELPGKQKITSAYIVPSPLADSTSALTSFIDLAAQQYGVKRFVLLGYTTATKDGPHLGKVWQHLDDIGVEYTVLRPTWFMENLSELQHKPTIMQEGKIYSACGDGKIPFVSARDIASVGFTCLTSLNPPPTDVTITGPEPLSYDEIALKLSSILGREIVHAKISTEQVQQRYQNLGLAEDYAKLLAWLEMYARDGFEATLEGEVEKVTGKAPQSFDDWAQENKASWQ</sequence>
<name>A0ABR3P276_9PEZI</name>